<dbReference type="CDD" id="cd00093">
    <property type="entry name" value="HTH_XRE"/>
    <property type="match status" value="1"/>
</dbReference>
<dbReference type="CDD" id="cd06529">
    <property type="entry name" value="S24_LexA-like"/>
    <property type="match status" value="1"/>
</dbReference>
<dbReference type="SUPFAM" id="SSF51306">
    <property type="entry name" value="LexA/Signal peptidase"/>
    <property type="match status" value="1"/>
</dbReference>
<evidence type="ECO:0000313" key="6">
    <source>
        <dbReference type="Proteomes" id="UP000271320"/>
    </source>
</evidence>
<keyword evidence="1" id="KW-0805">Transcription regulation</keyword>
<accession>A0A429K1M9</accession>
<sequence length="249" mass="28028">MNLKEIRRKNLRKLIDQLLSDKMYERQEDFAAAVGIDKTYLSQMLMEPDQKGSRGVSEAKARQIEKELNLEVNFLDTLDDSSPFGKSKIENGVIRPASDLDGSGDYVIIPMYDIKAACGNGYTNGDELIKGGLVFKESFIRKCGLSLSHEDTGIITGDGRSMEPTINHTDAILTDLRVKTIDQVISDKVYAFVANKELRIKRLFRKTNGGLRIVSDNPDKETFPDEHIEKEDLDAIQIKGLVRWRCGEV</sequence>
<name>A0A429K1M9_ACIPI</name>
<evidence type="ECO:0000313" key="5">
    <source>
        <dbReference type="EMBL" id="RSO57853.1"/>
    </source>
</evidence>
<evidence type="ECO:0000256" key="1">
    <source>
        <dbReference type="ARBA" id="ARBA00023015"/>
    </source>
</evidence>
<dbReference type="InterPro" id="IPR036286">
    <property type="entry name" value="LexA/Signal_pep-like_sf"/>
</dbReference>
<dbReference type="Pfam" id="PF00717">
    <property type="entry name" value="Peptidase_S24"/>
    <property type="match status" value="1"/>
</dbReference>
<dbReference type="InterPro" id="IPR039418">
    <property type="entry name" value="LexA-like"/>
</dbReference>
<organism evidence="5 6">
    <name type="scientific">Acinetobacter pittii</name>
    <name type="common">Acinetobacter genomosp. 3</name>
    <dbReference type="NCBI Taxonomy" id="48296"/>
    <lineage>
        <taxon>Bacteria</taxon>
        <taxon>Pseudomonadati</taxon>
        <taxon>Pseudomonadota</taxon>
        <taxon>Gammaproteobacteria</taxon>
        <taxon>Moraxellales</taxon>
        <taxon>Moraxellaceae</taxon>
        <taxon>Acinetobacter</taxon>
        <taxon>Acinetobacter calcoaceticus/baumannii complex</taxon>
    </lineage>
</organism>
<feature type="domain" description="Peptidase S24/S26A/S26B/S26C" evidence="4">
    <location>
        <begin position="115"/>
        <end position="240"/>
    </location>
</feature>
<keyword evidence="2" id="KW-0238">DNA-binding</keyword>
<dbReference type="AlphaFoldDB" id="A0A429K1M9"/>
<dbReference type="PANTHER" id="PTHR40661">
    <property type="match status" value="1"/>
</dbReference>
<comment type="caution">
    <text evidence="5">The sequence shown here is derived from an EMBL/GenBank/DDBJ whole genome shotgun (WGS) entry which is preliminary data.</text>
</comment>
<protein>
    <submittedName>
        <fullName evidence="5">XRE family transcriptional regulator</fullName>
    </submittedName>
</protein>
<evidence type="ECO:0000256" key="3">
    <source>
        <dbReference type="ARBA" id="ARBA00023163"/>
    </source>
</evidence>
<evidence type="ECO:0000259" key="4">
    <source>
        <dbReference type="Pfam" id="PF00717"/>
    </source>
</evidence>
<dbReference type="Proteomes" id="UP000271320">
    <property type="component" value="Unassembled WGS sequence"/>
</dbReference>
<gene>
    <name evidence="5" type="ORF">EA752_14635</name>
</gene>
<dbReference type="Gene3D" id="2.10.109.10">
    <property type="entry name" value="Umud Fragment, subunit A"/>
    <property type="match status" value="1"/>
</dbReference>
<dbReference type="InterPro" id="IPR015927">
    <property type="entry name" value="Peptidase_S24_S26A/B/C"/>
</dbReference>
<dbReference type="RefSeq" id="WP_057073661.1">
    <property type="nucleotide sequence ID" value="NZ_BKDB01000010.1"/>
</dbReference>
<reference evidence="5 6" key="1">
    <citation type="submission" date="2018-10" db="EMBL/GenBank/DDBJ databases">
        <title>GWAS and RNA-Seq identify cryptic mechanisms of antimicrobial resistance in Acinetobacter baumannii.</title>
        <authorList>
            <person name="Sahl J.W."/>
        </authorList>
    </citation>
    <scope>NUCLEOTIDE SEQUENCE [LARGE SCALE GENOMIC DNA]</scope>
    <source>
        <strain evidence="5 6">TG41884</strain>
    </source>
</reference>
<proteinExistence type="predicted"/>
<dbReference type="GO" id="GO:0003677">
    <property type="term" value="F:DNA binding"/>
    <property type="evidence" value="ECO:0007669"/>
    <property type="project" value="UniProtKB-KW"/>
</dbReference>
<dbReference type="PANTHER" id="PTHR40661:SF3">
    <property type="entry name" value="FELS-1 PROPHAGE TRANSCRIPTIONAL REGULATOR"/>
    <property type="match status" value="1"/>
</dbReference>
<keyword evidence="3" id="KW-0804">Transcription</keyword>
<evidence type="ECO:0000256" key="2">
    <source>
        <dbReference type="ARBA" id="ARBA00023125"/>
    </source>
</evidence>
<dbReference type="EMBL" id="RFEW01000012">
    <property type="protein sequence ID" value="RSO57853.1"/>
    <property type="molecule type" value="Genomic_DNA"/>
</dbReference>
<dbReference type="InterPro" id="IPR001387">
    <property type="entry name" value="Cro/C1-type_HTH"/>
</dbReference>